<name>A0A1G8UD43_9PSED</name>
<feature type="transmembrane region" description="Helical" evidence="2">
    <location>
        <begin position="180"/>
        <end position="207"/>
    </location>
</feature>
<evidence type="ECO:0000256" key="1">
    <source>
        <dbReference type="SAM" id="MobiDB-lite"/>
    </source>
</evidence>
<dbReference type="STRING" id="89065.SAMN05216605_13411"/>
<dbReference type="RefSeq" id="WP_074759356.1">
    <property type="nucleotide sequence ID" value="NZ_FNCO01000034.1"/>
</dbReference>
<evidence type="ECO:0000256" key="2">
    <source>
        <dbReference type="SAM" id="Phobius"/>
    </source>
</evidence>
<feature type="region of interest" description="Disordered" evidence="1">
    <location>
        <begin position="35"/>
        <end position="72"/>
    </location>
</feature>
<keyword evidence="2" id="KW-0472">Membrane</keyword>
<evidence type="ECO:0000313" key="4">
    <source>
        <dbReference type="Proteomes" id="UP000182894"/>
    </source>
</evidence>
<protein>
    <submittedName>
        <fullName evidence="3">RHS repeat-associated core domain-containing protein</fullName>
    </submittedName>
</protein>
<proteinExistence type="predicted"/>
<dbReference type="AlphaFoldDB" id="A0A1G8UD43"/>
<accession>A0A1G8UD43</accession>
<keyword evidence="2" id="KW-1133">Transmembrane helix</keyword>
<dbReference type="OrthoDB" id="6882420at2"/>
<dbReference type="Gene3D" id="2.180.10.10">
    <property type="entry name" value="RHS repeat-associated core"/>
    <property type="match status" value="1"/>
</dbReference>
<feature type="transmembrane region" description="Helical" evidence="2">
    <location>
        <begin position="219"/>
        <end position="242"/>
    </location>
</feature>
<dbReference type="InterPro" id="IPR022385">
    <property type="entry name" value="Rhs_assc_core"/>
</dbReference>
<sequence>MTTSKCVCVYPNGGEAFDRFAAALPSLANPVRPFYGSNDSAPGGETTSPHSAMQNHGGMPHQHQPGDPPWETTLLGTDQRRTVLHKRAAQDQADLVYTPYGHNQDASGLTGGLGFNGERRELVTGHYLVGAGYRAFNPVLMRFNNPDSLSPFEAGGLNPYAYCVGDPVNFVDPTGHLPSWAMMAIGIAGGIALGVVSGGVGTFLAGTMAASTAAAAGNTAMVIGVGLELASAGTGIAGMAIGDEKGDLLGKISMGLGLAAGVVGGFGGGMKSVAGRMNAPLKAAAVYKRTAAYKHFGRAEISDVSNAYYSSLHPDLVSQLPDSLYSMAGMGALKRKRIGVDKLGRRRRIVPESESEAFMNSFKVPKSALKKTDSSTMSTVDRVQRKVRFDIDVSTV</sequence>
<feature type="transmembrane region" description="Helical" evidence="2">
    <location>
        <begin position="248"/>
        <end position="267"/>
    </location>
</feature>
<organism evidence="3 4">
    <name type="scientific">Pseudomonas abietaniphila</name>
    <dbReference type="NCBI Taxonomy" id="89065"/>
    <lineage>
        <taxon>Bacteria</taxon>
        <taxon>Pseudomonadati</taxon>
        <taxon>Pseudomonadota</taxon>
        <taxon>Gammaproteobacteria</taxon>
        <taxon>Pseudomonadales</taxon>
        <taxon>Pseudomonadaceae</taxon>
        <taxon>Pseudomonas</taxon>
    </lineage>
</organism>
<keyword evidence="4" id="KW-1185">Reference proteome</keyword>
<keyword evidence="2" id="KW-0812">Transmembrane</keyword>
<dbReference type="NCBIfam" id="TIGR03696">
    <property type="entry name" value="Rhs_assc_core"/>
    <property type="match status" value="1"/>
</dbReference>
<reference evidence="4" key="1">
    <citation type="submission" date="2016-10" db="EMBL/GenBank/DDBJ databases">
        <authorList>
            <person name="Varghese N."/>
            <person name="Submissions S."/>
        </authorList>
    </citation>
    <scope>NUCLEOTIDE SEQUENCE [LARGE SCALE GENOMIC DNA]</scope>
    <source>
        <strain evidence="4">ATCC 700689</strain>
    </source>
</reference>
<dbReference type="Proteomes" id="UP000182894">
    <property type="component" value="Unassembled WGS sequence"/>
</dbReference>
<dbReference type="SUPFAM" id="SSF56399">
    <property type="entry name" value="ADP-ribosylation"/>
    <property type="match status" value="1"/>
</dbReference>
<dbReference type="EMBL" id="FNCO01000034">
    <property type="protein sequence ID" value="SDJ51095.1"/>
    <property type="molecule type" value="Genomic_DNA"/>
</dbReference>
<gene>
    <name evidence="3" type="ORF">SAMN05216605_13411</name>
</gene>
<evidence type="ECO:0000313" key="3">
    <source>
        <dbReference type="EMBL" id="SDJ51095.1"/>
    </source>
</evidence>
<feature type="compositionally biased region" description="Polar residues" evidence="1">
    <location>
        <begin position="37"/>
        <end position="54"/>
    </location>
</feature>